<reference evidence="7 8" key="1">
    <citation type="submission" date="2013-04" db="EMBL/GenBank/DDBJ databases">
        <title>Hyphomonas hirschiana VP5 Genome Sequencing.</title>
        <authorList>
            <person name="Lai Q."/>
            <person name="Shao Z."/>
        </authorList>
    </citation>
    <scope>NUCLEOTIDE SEQUENCE [LARGE SCALE GENOMIC DNA]</scope>
    <source>
        <strain evidence="7 8">VP5</strain>
    </source>
</reference>
<sequence length="56" mass="6119">MSFLMILLTIFLPPVAVLLKEGLGLQFLLNVILTLIGWLPGVIHAFWVNTRGSAVA</sequence>
<evidence type="ECO:0000256" key="6">
    <source>
        <dbReference type="SAM" id="Phobius"/>
    </source>
</evidence>
<dbReference type="PANTHER" id="PTHR21659">
    <property type="entry name" value="HYDROPHOBIC PROTEIN RCI2 LOW TEMPERATURE AND SALT RESPONSIVE PROTEIN LTI6 -RELATED"/>
    <property type="match status" value="1"/>
</dbReference>
<dbReference type="Pfam" id="PF01679">
    <property type="entry name" value="Pmp3"/>
    <property type="match status" value="1"/>
</dbReference>
<dbReference type="EMBL" id="ARYI01000006">
    <property type="protein sequence ID" value="KCZ94892.1"/>
    <property type="molecule type" value="Genomic_DNA"/>
</dbReference>
<keyword evidence="4 6" id="KW-1133">Transmembrane helix</keyword>
<dbReference type="RefSeq" id="WP_035591433.1">
    <property type="nucleotide sequence ID" value="NZ_ARYI01000006.1"/>
</dbReference>
<gene>
    <name evidence="7" type="ORF">HHI_08858</name>
</gene>
<dbReference type="GO" id="GO:0016020">
    <property type="term" value="C:membrane"/>
    <property type="evidence" value="ECO:0007669"/>
    <property type="project" value="UniProtKB-SubCell"/>
</dbReference>
<evidence type="ECO:0000256" key="3">
    <source>
        <dbReference type="ARBA" id="ARBA00022692"/>
    </source>
</evidence>
<dbReference type="PROSITE" id="PS01309">
    <property type="entry name" value="UPF0057"/>
    <property type="match status" value="1"/>
</dbReference>
<comment type="caution">
    <text evidence="7">The sequence shown here is derived from an EMBL/GenBank/DDBJ whole genome shotgun (WGS) entry which is preliminary data.</text>
</comment>
<dbReference type="PATRIC" id="fig|1280951.3.peg.1788"/>
<evidence type="ECO:0000256" key="4">
    <source>
        <dbReference type="ARBA" id="ARBA00022989"/>
    </source>
</evidence>
<protein>
    <recommendedName>
        <fullName evidence="9">YqaE/Pmp3 family membrane protein</fullName>
    </recommendedName>
</protein>
<dbReference type="Proteomes" id="UP000025061">
    <property type="component" value="Unassembled WGS sequence"/>
</dbReference>
<keyword evidence="5 6" id="KW-0472">Membrane</keyword>
<evidence type="ECO:0000256" key="2">
    <source>
        <dbReference type="ARBA" id="ARBA00009530"/>
    </source>
</evidence>
<comment type="subcellular location">
    <subcellularLocation>
        <location evidence="1">Membrane</location>
    </subcellularLocation>
</comment>
<evidence type="ECO:0000313" key="7">
    <source>
        <dbReference type="EMBL" id="KCZ94892.1"/>
    </source>
</evidence>
<feature type="transmembrane region" description="Helical" evidence="6">
    <location>
        <begin position="27"/>
        <end position="48"/>
    </location>
</feature>
<dbReference type="PANTHER" id="PTHR21659:SF42">
    <property type="entry name" value="UPF0057 MEMBRANE PROTEIN ZK632.10-RELATED"/>
    <property type="match status" value="1"/>
</dbReference>
<dbReference type="AlphaFoldDB" id="A0A059FWB2"/>
<organism evidence="7 8">
    <name type="scientific">Hyphomonas hirschiana VP5</name>
    <dbReference type="NCBI Taxonomy" id="1280951"/>
    <lineage>
        <taxon>Bacteria</taxon>
        <taxon>Pseudomonadati</taxon>
        <taxon>Pseudomonadota</taxon>
        <taxon>Alphaproteobacteria</taxon>
        <taxon>Hyphomonadales</taxon>
        <taxon>Hyphomonadaceae</taxon>
        <taxon>Hyphomonas</taxon>
    </lineage>
</organism>
<proteinExistence type="inferred from homology"/>
<name>A0A059FWB2_9PROT</name>
<keyword evidence="3 6" id="KW-0812">Transmembrane</keyword>
<comment type="similarity">
    <text evidence="2">Belongs to the UPF0057 (PMP3) family.</text>
</comment>
<dbReference type="InterPro" id="IPR000612">
    <property type="entry name" value="PMP3"/>
</dbReference>
<evidence type="ECO:0000256" key="1">
    <source>
        <dbReference type="ARBA" id="ARBA00004370"/>
    </source>
</evidence>
<evidence type="ECO:0000256" key="5">
    <source>
        <dbReference type="ARBA" id="ARBA00023136"/>
    </source>
</evidence>
<evidence type="ECO:0008006" key="9">
    <source>
        <dbReference type="Google" id="ProtNLM"/>
    </source>
</evidence>
<evidence type="ECO:0000313" key="8">
    <source>
        <dbReference type="Proteomes" id="UP000025061"/>
    </source>
</evidence>
<keyword evidence="8" id="KW-1185">Reference proteome</keyword>
<accession>A0A059FWB2</accession>